<evidence type="ECO:0000256" key="7">
    <source>
        <dbReference type="HAMAP-Rule" id="MF_02065"/>
    </source>
</evidence>
<dbReference type="OrthoDB" id="9814591at2"/>
<feature type="transmembrane region" description="Helical" evidence="7">
    <location>
        <begin position="34"/>
        <end position="56"/>
    </location>
</feature>
<evidence type="ECO:0000256" key="8">
    <source>
        <dbReference type="SAM" id="MobiDB-lite"/>
    </source>
</evidence>
<dbReference type="GO" id="GO:0005886">
    <property type="term" value="C:plasma membrane"/>
    <property type="evidence" value="ECO:0007669"/>
    <property type="project" value="UniProtKB-SubCell"/>
</dbReference>
<keyword evidence="6 7" id="KW-0961">Cell wall biogenesis/degradation</keyword>
<comment type="catalytic activity">
    <reaction evidence="7">
        <text>a peptidoglycan chain = a peptidoglycan chain with N-acetyl-1,6-anhydromuramyl-[peptide] at the reducing end + a peptidoglycan chain with N-acetylglucosamine at the non-reducing end.</text>
        <dbReference type="EC" id="4.2.2.29"/>
    </reaction>
</comment>
<dbReference type="EMBL" id="PYGE01000011">
    <property type="protein sequence ID" value="PSL02061.1"/>
    <property type="molecule type" value="Genomic_DNA"/>
</dbReference>
<dbReference type="PANTHER" id="PTHR30518">
    <property type="entry name" value="ENDOLYTIC MUREIN TRANSGLYCOSYLASE"/>
    <property type="match status" value="1"/>
</dbReference>
<evidence type="ECO:0000256" key="5">
    <source>
        <dbReference type="ARBA" id="ARBA00023239"/>
    </source>
</evidence>
<keyword evidence="3 7" id="KW-1133">Transmembrane helix</keyword>
<dbReference type="CDD" id="cd08010">
    <property type="entry name" value="MltG_like"/>
    <property type="match status" value="1"/>
</dbReference>
<dbReference type="EC" id="4.2.2.29" evidence="7"/>
<evidence type="ECO:0000313" key="9">
    <source>
        <dbReference type="EMBL" id="PSL02061.1"/>
    </source>
</evidence>
<keyword evidence="2 7" id="KW-0812">Transmembrane</keyword>
<evidence type="ECO:0000313" key="10">
    <source>
        <dbReference type="Proteomes" id="UP000243528"/>
    </source>
</evidence>
<dbReference type="GO" id="GO:0008932">
    <property type="term" value="F:lytic endotransglycosylase activity"/>
    <property type="evidence" value="ECO:0007669"/>
    <property type="project" value="UniProtKB-UniRule"/>
</dbReference>
<feature type="region of interest" description="Disordered" evidence="8">
    <location>
        <begin position="1"/>
        <end position="27"/>
    </location>
</feature>
<keyword evidence="1 7" id="KW-1003">Cell membrane</keyword>
<dbReference type="GO" id="GO:0009252">
    <property type="term" value="P:peptidoglycan biosynthetic process"/>
    <property type="evidence" value="ECO:0007669"/>
    <property type="project" value="UniProtKB-UniRule"/>
</dbReference>
<dbReference type="RefSeq" id="WP_129711058.1">
    <property type="nucleotide sequence ID" value="NZ_PYGE01000011.1"/>
</dbReference>
<comment type="caution">
    <text evidence="9">The sequence shown here is derived from an EMBL/GenBank/DDBJ whole genome shotgun (WGS) entry which is preliminary data.</text>
</comment>
<dbReference type="Pfam" id="PF02618">
    <property type="entry name" value="YceG"/>
    <property type="match status" value="1"/>
</dbReference>
<protein>
    <recommendedName>
        <fullName evidence="7">Endolytic murein transglycosylase</fullName>
        <ecNumber evidence="7">4.2.2.29</ecNumber>
    </recommendedName>
    <alternativeName>
        <fullName evidence="7">Peptidoglycan lytic transglycosylase</fullName>
    </alternativeName>
    <alternativeName>
        <fullName evidence="7">Peptidoglycan polymerization terminase</fullName>
    </alternativeName>
</protein>
<evidence type="ECO:0000256" key="3">
    <source>
        <dbReference type="ARBA" id="ARBA00022989"/>
    </source>
</evidence>
<evidence type="ECO:0000256" key="2">
    <source>
        <dbReference type="ARBA" id="ARBA00022692"/>
    </source>
</evidence>
<evidence type="ECO:0000256" key="6">
    <source>
        <dbReference type="ARBA" id="ARBA00023316"/>
    </source>
</evidence>
<evidence type="ECO:0000256" key="1">
    <source>
        <dbReference type="ARBA" id="ARBA00022475"/>
    </source>
</evidence>
<proteinExistence type="inferred from homology"/>
<sequence length="391" mass="41940">MSERTSVTRISDTDTDEVVRPRRHRRRRRRKSRFGSFVAVFASLAVIGGVLGGIYYGGNAVIDSMSGLFGEAEDYPGPGTGEVEVTIEPGASLRSMGATLHDAGVVASQDAFVTAADANPDATSIQPGTYVLRNEMRAADAVAALVEGENVQNRLTIPEGYRVRQVLATAAEETGIPIKQFRRAAESAQLPEYANGDPEGLLFPATYDLATDASAESLVNSMITRFQQAAESVGLLNGAQALGRTPREVLTVASIVQREVSVAEDMPQVAEVIYNRLSGACASNGVPERRLQMDSTVHYAVDDYSSVYTSSEMRESDSPYNTYRVSGLPPGPIASPGEAAMTAALNPTSNGSCYFVTVNLETGETRFATTAAEHARNEDLLEKYCQQSDRC</sequence>
<dbReference type="Gene3D" id="3.30.1490.480">
    <property type="entry name" value="Endolytic murein transglycosylase"/>
    <property type="match status" value="1"/>
</dbReference>
<dbReference type="GO" id="GO:0071555">
    <property type="term" value="P:cell wall organization"/>
    <property type="evidence" value="ECO:0007669"/>
    <property type="project" value="UniProtKB-KW"/>
</dbReference>
<dbReference type="InterPro" id="IPR003770">
    <property type="entry name" value="MLTG-like"/>
</dbReference>
<feature type="site" description="Important for catalytic activity" evidence="7">
    <location>
        <position position="259"/>
    </location>
</feature>
<comment type="function">
    <text evidence="7">Functions as a peptidoglycan terminase that cleaves nascent peptidoglycan strands endolytically to terminate their elongation.</text>
</comment>
<accession>A0A2P8DXX2</accession>
<feature type="compositionally biased region" description="Polar residues" evidence="8">
    <location>
        <begin position="1"/>
        <end position="10"/>
    </location>
</feature>
<gene>
    <name evidence="7" type="primary">mltG</name>
    <name evidence="9" type="ORF">CLV30_11116</name>
</gene>
<keyword evidence="4 7" id="KW-0472">Membrane</keyword>
<keyword evidence="5 7" id="KW-0456">Lyase</keyword>
<dbReference type="Proteomes" id="UP000243528">
    <property type="component" value="Unassembled WGS sequence"/>
</dbReference>
<dbReference type="AlphaFoldDB" id="A0A2P8DXX2"/>
<keyword evidence="10" id="KW-1185">Reference proteome</keyword>
<evidence type="ECO:0000256" key="4">
    <source>
        <dbReference type="ARBA" id="ARBA00023136"/>
    </source>
</evidence>
<reference evidence="9 10" key="1">
    <citation type="submission" date="2018-03" db="EMBL/GenBank/DDBJ databases">
        <title>Genomic Encyclopedia of Archaeal and Bacterial Type Strains, Phase II (KMG-II): from individual species to whole genera.</title>
        <authorList>
            <person name="Goeker M."/>
        </authorList>
    </citation>
    <scope>NUCLEOTIDE SEQUENCE [LARGE SCALE GENOMIC DNA]</scope>
    <source>
        <strain evidence="9 10">DSM 45211</strain>
    </source>
</reference>
<organism evidence="9 10">
    <name type="scientific">Haloactinopolyspora alba</name>
    <dbReference type="NCBI Taxonomy" id="648780"/>
    <lineage>
        <taxon>Bacteria</taxon>
        <taxon>Bacillati</taxon>
        <taxon>Actinomycetota</taxon>
        <taxon>Actinomycetes</taxon>
        <taxon>Jiangellales</taxon>
        <taxon>Jiangellaceae</taxon>
        <taxon>Haloactinopolyspora</taxon>
    </lineage>
</organism>
<dbReference type="NCBIfam" id="TIGR00247">
    <property type="entry name" value="endolytic transglycosylase MltG"/>
    <property type="match status" value="1"/>
</dbReference>
<dbReference type="HAMAP" id="MF_02065">
    <property type="entry name" value="MltG"/>
    <property type="match status" value="1"/>
</dbReference>
<comment type="subcellular location">
    <subcellularLocation>
        <location evidence="7">Cell membrane</location>
        <topology evidence="7">Single-pass membrane protein</topology>
    </subcellularLocation>
</comment>
<comment type="similarity">
    <text evidence="7">Belongs to the transglycosylase MltG family.</text>
</comment>
<dbReference type="PANTHER" id="PTHR30518:SF2">
    <property type="entry name" value="ENDOLYTIC MUREIN TRANSGLYCOSYLASE"/>
    <property type="match status" value="1"/>
</dbReference>
<name>A0A2P8DXX2_9ACTN</name>